<dbReference type="Proteomes" id="UP000187251">
    <property type="component" value="Unassembled WGS sequence"/>
</dbReference>
<evidence type="ECO:0000313" key="2">
    <source>
        <dbReference type="EMBL" id="OMG92434.1"/>
    </source>
</evidence>
<gene>
    <name evidence="2" type="ORF">BIZ92_07040</name>
</gene>
<feature type="chain" id="PRO_5012729196" description="Fimbrial-type adhesion domain-containing protein" evidence="1">
    <location>
        <begin position="37"/>
        <end position="379"/>
    </location>
</feature>
<sequence length="379" mass="41064">MITRRQYLSARVVRPRWRAALAALALACLAPLPAHAVVSEGCQFTRGSNLLDSYYDENVTGVEGIPKPLVPDIISLDKSTPAGATVYSRVLPVVPFTCVSNDPTAHPTLISGDGIKTAYHALQEIGLKLVITIDGFGDWEPADNRYDNRFPLINLNYKANPLSGGRLTTSHMLKGTLKLVVVTPPTKPMRRFILRNSDMVRVIPTNSATATNYVNIGSSNDTAVSIIPPCIAKILTPDTVYLGRAYSAGNLPLPSKSNFTLHADFNESCDGGINIADLGGDIIIPLKVMFQPVGNTELTALSEGIVLKNIDGDLNGLELRLRQGGSIPIKFNQWVDESTALTVKNNPLPLYYSAELTKSGRPLVPGKFQQQVTVQVTFQ</sequence>
<organism evidence="2 3">
    <name type="scientific">Alcaligenes xylosoxydans xylosoxydans</name>
    <name type="common">Achromobacter xylosoxidans</name>
    <dbReference type="NCBI Taxonomy" id="85698"/>
    <lineage>
        <taxon>Bacteria</taxon>
        <taxon>Pseudomonadati</taxon>
        <taxon>Pseudomonadota</taxon>
        <taxon>Betaproteobacteria</taxon>
        <taxon>Burkholderiales</taxon>
        <taxon>Alcaligenaceae</taxon>
        <taxon>Achromobacter</taxon>
    </lineage>
</organism>
<reference evidence="2 3" key="1">
    <citation type="submission" date="2016-09" db="EMBL/GenBank/DDBJ databases">
        <title>Phylogenomics of Achromobacter.</title>
        <authorList>
            <person name="Jeukens J."/>
            <person name="Freschi L."/>
            <person name="Vincent A.T."/>
            <person name="Emond-Rheault J.-G."/>
            <person name="Kukavica-Ibrulj I."/>
            <person name="Charette S.J."/>
            <person name="Levesque R.C."/>
        </authorList>
    </citation>
    <scope>NUCLEOTIDE SEQUENCE [LARGE SCALE GENOMIC DNA]</scope>
    <source>
        <strain evidence="2 3">AUS488</strain>
    </source>
</reference>
<dbReference type="AlphaFoldDB" id="A0A1R1JZ75"/>
<dbReference type="EMBL" id="MJMN01000002">
    <property type="protein sequence ID" value="OMG92434.1"/>
    <property type="molecule type" value="Genomic_DNA"/>
</dbReference>
<evidence type="ECO:0000313" key="3">
    <source>
        <dbReference type="Proteomes" id="UP000187251"/>
    </source>
</evidence>
<proteinExistence type="predicted"/>
<dbReference type="InterPro" id="IPR036937">
    <property type="entry name" value="Adhesion_dom_fimbrial_sf"/>
</dbReference>
<accession>A0A1R1JZ75</accession>
<evidence type="ECO:0008006" key="4">
    <source>
        <dbReference type="Google" id="ProtNLM"/>
    </source>
</evidence>
<dbReference type="InterPro" id="IPR008966">
    <property type="entry name" value="Adhesion_dom_sf"/>
</dbReference>
<dbReference type="RefSeq" id="WP_076409231.1">
    <property type="nucleotide sequence ID" value="NZ_AP028040.1"/>
</dbReference>
<evidence type="ECO:0000256" key="1">
    <source>
        <dbReference type="SAM" id="SignalP"/>
    </source>
</evidence>
<keyword evidence="1" id="KW-0732">Signal</keyword>
<name>A0A1R1JZ75_ALCXX</name>
<dbReference type="GO" id="GO:0007155">
    <property type="term" value="P:cell adhesion"/>
    <property type="evidence" value="ECO:0007669"/>
    <property type="project" value="InterPro"/>
</dbReference>
<comment type="caution">
    <text evidence="2">The sequence shown here is derived from an EMBL/GenBank/DDBJ whole genome shotgun (WGS) entry which is preliminary data.</text>
</comment>
<feature type="signal peptide" evidence="1">
    <location>
        <begin position="1"/>
        <end position="36"/>
    </location>
</feature>
<dbReference type="GO" id="GO:0009289">
    <property type="term" value="C:pilus"/>
    <property type="evidence" value="ECO:0007669"/>
    <property type="project" value="InterPro"/>
</dbReference>
<dbReference type="SUPFAM" id="SSF49401">
    <property type="entry name" value="Bacterial adhesins"/>
    <property type="match status" value="1"/>
</dbReference>
<dbReference type="Gene3D" id="2.60.40.1090">
    <property type="entry name" value="Fimbrial-type adhesion domain"/>
    <property type="match status" value="1"/>
</dbReference>
<protein>
    <recommendedName>
        <fullName evidence="4">Fimbrial-type adhesion domain-containing protein</fullName>
    </recommendedName>
</protein>